<dbReference type="RefSeq" id="WP_119480278.1">
    <property type="nucleotide sequence ID" value="NZ_QXTG01000001.1"/>
</dbReference>
<dbReference type="Gene3D" id="3.30.300.30">
    <property type="match status" value="1"/>
</dbReference>
<dbReference type="Gene3D" id="3.40.50.12780">
    <property type="entry name" value="N-terminal domain of ligase-like"/>
    <property type="match status" value="1"/>
</dbReference>
<feature type="domain" description="AMP-dependent synthetase/ligase" evidence="1">
    <location>
        <begin position="40"/>
        <end position="239"/>
    </location>
</feature>
<dbReference type="Proteomes" id="UP000265742">
    <property type="component" value="Unassembled WGS sequence"/>
</dbReference>
<organism evidence="3 4">
    <name type="scientific">Amnibacterium setariae</name>
    <dbReference type="NCBI Taxonomy" id="2306585"/>
    <lineage>
        <taxon>Bacteria</taxon>
        <taxon>Bacillati</taxon>
        <taxon>Actinomycetota</taxon>
        <taxon>Actinomycetes</taxon>
        <taxon>Micrococcales</taxon>
        <taxon>Microbacteriaceae</taxon>
        <taxon>Amnibacterium</taxon>
    </lineage>
</organism>
<feature type="domain" description="AMP-binding enzyme C-terminal" evidence="2">
    <location>
        <begin position="293"/>
        <end position="363"/>
    </location>
</feature>
<dbReference type="PROSITE" id="PS00455">
    <property type="entry name" value="AMP_BINDING"/>
    <property type="match status" value="1"/>
</dbReference>
<dbReference type="InterPro" id="IPR050237">
    <property type="entry name" value="ATP-dep_AMP-bd_enzyme"/>
</dbReference>
<dbReference type="AlphaFoldDB" id="A0A3A1TZ33"/>
<evidence type="ECO:0000259" key="1">
    <source>
        <dbReference type="Pfam" id="PF00501"/>
    </source>
</evidence>
<dbReference type="PANTHER" id="PTHR43767">
    <property type="entry name" value="LONG-CHAIN-FATTY-ACID--COA LIGASE"/>
    <property type="match status" value="1"/>
</dbReference>
<dbReference type="GO" id="GO:0016878">
    <property type="term" value="F:acid-thiol ligase activity"/>
    <property type="evidence" value="ECO:0007669"/>
    <property type="project" value="UniProtKB-ARBA"/>
</dbReference>
<comment type="caution">
    <text evidence="3">The sequence shown here is derived from an EMBL/GenBank/DDBJ whole genome shotgun (WGS) entry which is preliminary data.</text>
</comment>
<dbReference type="EMBL" id="QXTG01000001">
    <property type="protein sequence ID" value="RIX29914.1"/>
    <property type="molecule type" value="Genomic_DNA"/>
</dbReference>
<keyword evidence="4" id="KW-1185">Reference proteome</keyword>
<evidence type="ECO:0000313" key="3">
    <source>
        <dbReference type="EMBL" id="RIX29914.1"/>
    </source>
</evidence>
<keyword evidence="3" id="KW-0436">Ligase</keyword>
<protein>
    <submittedName>
        <fullName evidence="3">O-succinylbenzoate--CoA ligase</fullName>
    </submittedName>
</protein>
<reference evidence="4" key="1">
    <citation type="submission" date="2018-09" db="EMBL/GenBank/DDBJ databases">
        <authorList>
            <person name="Kim I."/>
        </authorList>
    </citation>
    <scope>NUCLEOTIDE SEQUENCE [LARGE SCALE GENOMIC DNA]</scope>
    <source>
        <strain evidence="4">DD4a</strain>
    </source>
</reference>
<gene>
    <name evidence="3" type="ORF">D1781_00045</name>
</gene>
<dbReference type="SUPFAM" id="SSF56801">
    <property type="entry name" value="Acetyl-CoA synthetase-like"/>
    <property type="match status" value="1"/>
</dbReference>
<dbReference type="PANTHER" id="PTHR43767:SF1">
    <property type="entry name" value="NONRIBOSOMAL PEPTIDE SYNTHASE PES1 (EUROFUNG)-RELATED"/>
    <property type="match status" value="1"/>
</dbReference>
<proteinExistence type="predicted"/>
<dbReference type="InterPro" id="IPR045851">
    <property type="entry name" value="AMP-bd_C_sf"/>
</dbReference>
<evidence type="ECO:0000259" key="2">
    <source>
        <dbReference type="Pfam" id="PF13193"/>
    </source>
</evidence>
<dbReference type="OrthoDB" id="9803968at2"/>
<dbReference type="Pfam" id="PF00501">
    <property type="entry name" value="AMP-binding"/>
    <property type="match status" value="1"/>
</dbReference>
<dbReference type="Pfam" id="PF13193">
    <property type="entry name" value="AMP-binding_C"/>
    <property type="match status" value="1"/>
</dbReference>
<dbReference type="InterPro" id="IPR000873">
    <property type="entry name" value="AMP-dep_synth/lig_dom"/>
</dbReference>
<dbReference type="InterPro" id="IPR020845">
    <property type="entry name" value="AMP-binding_CS"/>
</dbReference>
<name>A0A3A1TZ33_9MICO</name>
<evidence type="ECO:0000313" key="4">
    <source>
        <dbReference type="Proteomes" id="UP000265742"/>
    </source>
</evidence>
<sequence length="376" mass="38136">MRELAVVPDAPETLVPAIRAALDGTGAAVLPLAAGAVPPEVPDRVPLPVAVVVATSGTSGTPKAVAVSSGALLASAAATESALGGPGEWVLALPGHYIAGVQVIVRAVAAGTEPVPIAPGPFTARALADAVLALPPERRRYTALVPTQLHRVVEAVEAGDADVRAAVHALDAVLIGGGRLPAELADRAARTGIAVRRTYGASETAGGCVYDGAPLAGVEVRVVDGEVQLSGPTLAEGYLGDADRTAAAFLQEPGRRWYRTGDAGEWDGERLTVTGRLDDVVITGGEKVSLGLVERAVQGIPGLGQAIVVRGADPEWGEVPVVVTTAPVDLAAVREVVGAGLGRAAAPRRLVVVPEIPLLPSGKPDRRALQALAARR</sequence>
<accession>A0A3A1TZ33</accession>
<dbReference type="InterPro" id="IPR042099">
    <property type="entry name" value="ANL_N_sf"/>
</dbReference>
<dbReference type="InterPro" id="IPR025110">
    <property type="entry name" value="AMP-bd_C"/>
</dbReference>